<gene>
    <name evidence="1" type="ORF">FNJ47_47870</name>
</gene>
<evidence type="ECO:0000313" key="2">
    <source>
        <dbReference type="Proteomes" id="UP000468531"/>
    </source>
</evidence>
<sequence length="31" mass="3356">VCDGRAYAVQDGIETLVATMSGTLMALQRRE</sequence>
<feature type="non-terminal residue" evidence="1">
    <location>
        <position position="1"/>
    </location>
</feature>
<proteinExistence type="predicted"/>
<protein>
    <submittedName>
        <fullName evidence="1">Thioesterase</fullName>
    </submittedName>
</protein>
<evidence type="ECO:0000313" key="1">
    <source>
        <dbReference type="EMBL" id="NEV03145.1"/>
    </source>
</evidence>
<dbReference type="EMBL" id="VKHP01000787">
    <property type="protein sequence ID" value="NEV03145.1"/>
    <property type="molecule type" value="Genomic_DNA"/>
</dbReference>
<reference evidence="1 2" key="1">
    <citation type="journal article" date="2020" name="Arch. Microbiol.">
        <title>Bradyrhizobium uaiense sp. nov., a new highly efficient cowpea symbiont.</title>
        <authorList>
            <person name="Cabral Michel D."/>
            <person name="Azarias Guimaraes A."/>
            <person name="Martins da Costa E."/>
            <person name="Soares de Carvalho T."/>
            <person name="Balsanelli E."/>
            <person name="Willems A."/>
            <person name="Maltempi de Souza E."/>
            <person name="de Souza Moreira F.M."/>
        </authorList>
    </citation>
    <scope>NUCLEOTIDE SEQUENCE [LARGE SCALE GENOMIC DNA]</scope>
    <source>
        <strain evidence="1 2">UFLA 03-164</strain>
    </source>
</reference>
<dbReference type="AlphaFoldDB" id="A0A6P1BXZ5"/>
<accession>A0A6P1BXZ5</accession>
<keyword evidence="2" id="KW-1185">Reference proteome</keyword>
<organism evidence="1 2">
    <name type="scientific">Bradyrhizobium uaiense</name>
    <dbReference type="NCBI Taxonomy" id="2594946"/>
    <lineage>
        <taxon>Bacteria</taxon>
        <taxon>Pseudomonadati</taxon>
        <taxon>Pseudomonadota</taxon>
        <taxon>Alphaproteobacteria</taxon>
        <taxon>Hyphomicrobiales</taxon>
        <taxon>Nitrobacteraceae</taxon>
        <taxon>Bradyrhizobium</taxon>
    </lineage>
</organism>
<name>A0A6P1BXZ5_9BRAD</name>
<comment type="caution">
    <text evidence="1">The sequence shown here is derived from an EMBL/GenBank/DDBJ whole genome shotgun (WGS) entry which is preliminary data.</text>
</comment>
<dbReference type="Proteomes" id="UP000468531">
    <property type="component" value="Unassembled WGS sequence"/>
</dbReference>